<reference evidence="7" key="1">
    <citation type="submission" date="2020-11" db="EMBL/GenBank/DDBJ databases">
        <authorList>
            <person name="Tran Van P."/>
        </authorList>
    </citation>
    <scope>NUCLEOTIDE SEQUENCE</scope>
</reference>
<dbReference type="PROSITE" id="PS00259">
    <property type="entry name" value="GASTRIN"/>
    <property type="match status" value="1"/>
</dbReference>
<protein>
    <recommendedName>
        <fullName evidence="8">Sulfakinin</fullName>
    </recommendedName>
</protein>
<dbReference type="EMBL" id="OD073159">
    <property type="protein sequence ID" value="CAD7421984.1"/>
    <property type="molecule type" value="Genomic_DNA"/>
</dbReference>
<keyword evidence="4" id="KW-0027">Amidation</keyword>
<name>A0A7R9HHL9_TIMPO</name>
<dbReference type="InterPro" id="IPR013259">
    <property type="entry name" value="Sulfakinin"/>
</dbReference>
<evidence type="ECO:0000256" key="2">
    <source>
        <dbReference type="ARBA" id="ARBA00006273"/>
    </source>
</evidence>
<dbReference type="GO" id="GO:0007218">
    <property type="term" value="P:neuropeptide signaling pathway"/>
    <property type="evidence" value="ECO:0007669"/>
    <property type="project" value="UniProtKB-KW"/>
</dbReference>
<keyword evidence="6" id="KW-0732">Signal</keyword>
<evidence type="ECO:0000256" key="5">
    <source>
        <dbReference type="ARBA" id="ARBA00023320"/>
    </source>
</evidence>
<feature type="chain" id="PRO_5031110521" description="Sulfakinin" evidence="6">
    <location>
        <begin position="28"/>
        <end position="129"/>
    </location>
</feature>
<feature type="signal peptide" evidence="6">
    <location>
        <begin position="1"/>
        <end position="27"/>
    </location>
</feature>
<evidence type="ECO:0000256" key="1">
    <source>
        <dbReference type="ARBA" id="ARBA00004613"/>
    </source>
</evidence>
<keyword evidence="3" id="KW-0964">Secreted</keyword>
<evidence type="ECO:0008006" key="8">
    <source>
        <dbReference type="Google" id="ProtNLM"/>
    </source>
</evidence>
<sequence>MGHTTIVATFVTIAIYFLIQCQSQCSAHTTLSSLESATSNGVSGGSSQRRVRGCSLLISPHKSGPQQFMRAHLRPIESPPDMMSDFLIDDENVIDFNKRQSDDYGHMRFGKRGEQLDDYGHMRFGHSLD</sequence>
<gene>
    <name evidence="7" type="ORF">TPSB3V08_LOCUS15399</name>
</gene>
<comment type="subcellular location">
    <subcellularLocation>
        <location evidence="1">Secreted</location>
    </subcellularLocation>
</comment>
<dbReference type="GO" id="GO:0005576">
    <property type="term" value="C:extracellular region"/>
    <property type="evidence" value="ECO:0007669"/>
    <property type="project" value="UniProtKB-SubCell"/>
</dbReference>
<dbReference type="InterPro" id="IPR013152">
    <property type="entry name" value="Gastrin/cholecystokinin_CS"/>
</dbReference>
<accession>A0A7R9HHL9</accession>
<dbReference type="AlphaFoldDB" id="A0A7R9HHL9"/>
<evidence type="ECO:0000256" key="4">
    <source>
        <dbReference type="ARBA" id="ARBA00022815"/>
    </source>
</evidence>
<comment type="similarity">
    <text evidence="2">Belongs to the gastrin/cholecystokinin family.</text>
</comment>
<keyword evidence="5" id="KW-0527">Neuropeptide</keyword>
<organism evidence="7">
    <name type="scientific">Timema poppense</name>
    <name type="common">Walking stick</name>
    <dbReference type="NCBI Taxonomy" id="170557"/>
    <lineage>
        <taxon>Eukaryota</taxon>
        <taxon>Metazoa</taxon>
        <taxon>Ecdysozoa</taxon>
        <taxon>Arthropoda</taxon>
        <taxon>Hexapoda</taxon>
        <taxon>Insecta</taxon>
        <taxon>Pterygota</taxon>
        <taxon>Neoptera</taxon>
        <taxon>Polyneoptera</taxon>
        <taxon>Phasmatodea</taxon>
        <taxon>Timematodea</taxon>
        <taxon>Timematoidea</taxon>
        <taxon>Timematidae</taxon>
        <taxon>Timema</taxon>
    </lineage>
</organism>
<evidence type="ECO:0000256" key="6">
    <source>
        <dbReference type="SAM" id="SignalP"/>
    </source>
</evidence>
<proteinExistence type="inferred from homology"/>
<evidence type="ECO:0000256" key="3">
    <source>
        <dbReference type="ARBA" id="ARBA00022525"/>
    </source>
</evidence>
<evidence type="ECO:0000313" key="7">
    <source>
        <dbReference type="EMBL" id="CAD7421984.1"/>
    </source>
</evidence>
<dbReference type="Pfam" id="PF08257">
    <property type="entry name" value="Sulfakinin"/>
    <property type="match status" value="2"/>
</dbReference>